<feature type="compositionally biased region" description="Basic and acidic residues" evidence="1">
    <location>
        <begin position="599"/>
        <end position="616"/>
    </location>
</feature>
<name>U6M8H0_EIMMA</name>
<feature type="compositionally biased region" description="Pro residues" evidence="1">
    <location>
        <begin position="2328"/>
        <end position="2343"/>
    </location>
</feature>
<feature type="compositionally biased region" description="Low complexity" evidence="1">
    <location>
        <begin position="1299"/>
        <end position="1308"/>
    </location>
</feature>
<feature type="region of interest" description="Disordered" evidence="1">
    <location>
        <begin position="833"/>
        <end position="857"/>
    </location>
</feature>
<feature type="region of interest" description="Disordered" evidence="1">
    <location>
        <begin position="1977"/>
        <end position="2073"/>
    </location>
</feature>
<feature type="compositionally biased region" description="Low complexity" evidence="1">
    <location>
        <begin position="1359"/>
        <end position="1372"/>
    </location>
</feature>
<feature type="compositionally biased region" description="Polar residues" evidence="1">
    <location>
        <begin position="732"/>
        <end position="745"/>
    </location>
</feature>
<feature type="region of interest" description="Disordered" evidence="1">
    <location>
        <begin position="1211"/>
        <end position="1249"/>
    </location>
</feature>
<feature type="region of interest" description="Disordered" evidence="1">
    <location>
        <begin position="1806"/>
        <end position="1837"/>
    </location>
</feature>
<feature type="region of interest" description="Disordered" evidence="1">
    <location>
        <begin position="1"/>
        <end position="38"/>
    </location>
</feature>
<keyword evidence="3" id="KW-1185">Reference proteome</keyword>
<sequence>MEQQQPGSPPIYAQNSSTRRSHWSRLSRRPAGPVARPTSVAFRGIPVDGGRVSVEEKQQQPQLHLGNNASVKPEKLQGAEAGAFVKQQFHEVRRQLAPRQGMQRQQQQYRQQTCLQKAYLRRQKQLCQPQQQHLRHHLHISQGQKKQQEPHEQLHWLQLEGAQLGEGTVEQAMQPFPSEPDGRQQNKQQKHDRQRIGPPSSRQARRTPQQQPQVQGRPRHERLQQRPQQNQQRRRPQSQHQLRMLEQKQQLEIVRRDIEAMELTHQRQPRFMPKDEPYLYPAVEVVVQNEYFPKGELDPEAQTVQQDVDVQLPPLPQQQQQQQQLQLLLLQLPDEPPYPLSSESQHKGCRGPQPARQVQRMCGELPVYKWEERIDGAPQASALRTQIMLHEIEILRQKQEAELQKVWLGHGDQFAKLKKFQCEQGKVQPRLSRDQLAEQQKRHVQQGEELRHLHRLQTADIRLKQEMAMELLICRVKDMLGLPQPPKPPQLPRPKLPEYLRKVHASPMKDEDIHAVLQQQMLLNHEEETLLVEQEKERQKKIQAEKQLYRKRMAAAGHEVPQERPKRKPIKLEHASGFNQLQQLRFQADAEDGQQQQQQREEDQGPRKQKTIRDFNKLQLLQDRKLHKLRDHCRPDQGLQGPRESHLQDWLSLMQNRGKPANIRRIRPQRCASQEHIELPPQLTRTPQQLTVRKNDRNADLEEQRVHAAVSAKDLQWLPLPQLLRPPVDAATAQQQPYLNPQKSADSIREEQQHLTPLSHQKVLSKSTLDSQETLQRSHIQLLQRQHLHSLPPPALYQEQKTENTAETSRDHQCHAHHLVQSDNLLMEHRTCGQEHGEQRQPGAQSQHYRHHESGSGSEDVFAQFVATAHLQQPAPGLLLQAERGIVVQEVYTGERPQTKRSDSSIRSPTKPLRFPEERRTLQGTQRAEPLRIHQQDQQQRLLQQLNLSQTDPEQQPQQQHEPLHITSGWPQQQQQKQQHMYQLHREHQEFGEPRAVVYPSSSSMQTRDGLISGQRHLQSEGPTQLYPAAGPGGDLQVLQQQQQQQQHQKHAKSLITHQETLLNSTAPEGQQLLQQMRIEPEQKQELHNRNMYPVQQHFTQGQELSLHLQRGLNVQQLLHVQQLQKMQQQQMQQQQMQQQCFRLRQPLLQDQTWQPQHLGQAEQPCQERQTHLQECFTNLISMRRQPEVQQLPQIHEKPHLLERSVLQPTASAMQKHAQPNRLTQQQQMQQEELQLAQATQKSSHPTQEPVLSELQYLPQDGPTLQQQQQLQQQSLQREGLNLQDGLLPHVMLPEQQQRHQQQQYQQQHKYHHQQHHQQQHQQQQHLQLQQQLSESTVSQKQPPQPPQQQLHFGQGVRQQHWQQEQGKGQQEPSRHMQGLHQQQFGHRQHVLQVQCSAQLQQEHLLENHLQLQQLLQHQAPAGELQQIMGHEQAQLRRLLHQLAHSKPWQASQAQAHKQQERMPPTPHFPLQLQISQQLHRLRLFQQQRQTPQLTQTQHQMQLLLHLQYLHKMPLSQLPHQLQQPQQVGFLQQHHVSNCLQNLPSEYAAALQRQTQSIKQAFERLQQLQQQPKQPQQQARQQPEQLGNTESLHETGLMITGSPPPCAEEQKLSEVEVGRQQENWSQQETEYQQQKADMQNWLEMQQQQQRQSKQLQDLQEALSHGKAPDVMWRQARLLLRAQMQLHLEQLHHIHQQQRGALTKIHERQRNQVKQQQHQHLQRLGNTVLRIKLSWHHETVHKVLQKHQRMQLTALNDTQKKEERVLLQQQQQFELTAAADPQNRPDCQTQLRRAMRLLAQGPFVQCEEEGQQAPHEQQKKAQEQHQQQQQQQQHRRQLLQNPHCPEQEAKRSAAMDVLEQLQRTQREGELQQRQLQKQLKEQHQQQLALVQHTTEGGVLHSEEAGSTHQVFRSILGLMAHQEDLDAQKAELLELATAQLQAHTGIGTSSSSSNNTTNSSCNSYNNYCATNCSGNNTSGRSFSKSGSTSNIEGCSSDRGTTNGSSGIPIGNNGNSGTAGSNGSSTGISTGSQQTNRSNNADMPSSSTNSSGCSSKDRGIELGATPNSEEAQKRNSQSCLSSVRSSAYCFTAPRAAGAALADVAEAAAAAIATGASRYAEAVERSGRSSEQGLERPSGSDMFSKRDADRRALALRVARLLQQSDACFALPKVDTRPFSALLKYIVPAAEQAEALRELQRQQQLHTELLSSLRRITAKTEQLLLQHPELLVEVASLRQNTQDRDLQELARFSSVDAKSAVLCLARDTLVAFPAAKTEDHLRSSLQEVSGAGADGPAAEQPETNNCLPRGLETPLSLFSSASETLRLGSLQRVPPPSPANRLSPPPEGVSPGQPYLAPLHAQQPLGFEDTETEDAHTHSSSSDVAFGFPFPHSSALHAQQQEHLELLVGPPFSTPSAGVMDAPWTHLEDLGGALGACAVPNNRPLCLIPAANRLYACRQVSRMERHYVVQQQERLLLLHHLEHGGRQPPAKPARPPPRQRGRRRRGTRGGAARAAAAAAAAGAAAAAAAAVAAVAQQEPSSNSNPTQSNPDALVGVHDGLVGLPSGTAACRQVQTGDQQTNAVRDSEVAAAAAAAAAVAAAVRIGNVRRDLQHKMPFSWPGGPGGREVTVVDWGSPRDRCWGRVDGPEMFATEMPFPSRLLVGSEVSVDPVAAAAGAAAASVAAAGAASVSSAADDVASGTDEGLIESSFREGDGKRQEGGPDGELHFLKALRDFLMRPLPHSSALFGCYGMLGKTSLGKGVPIETGSSQESADTPGDTRASSAPDGPLVPLLPADEPCMHQRDPQKQQQQLDEYEEEERQESRAEKSTRASPRDPSGASYCSGVNSNETRQDKQTFFGKFQAFPLATDSIPANTSDYLFELTNPQDAAALGTPENGSNTRAETVGGPQAEGASAAAAVPAAAAVGRAFAPPPTASPILSTLAQSKKAAPPGRKRASIEDAEEEFGRPPGSKRIRGPTG</sequence>
<dbReference type="EMBL" id="HG721747">
    <property type="protein sequence ID" value="CDJ60321.1"/>
    <property type="molecule type" value="Genomic_DNA"/>
</dbReference>
<dbReference type="Proteomes" id="UP000030763">
    <property type="component" value="Unassembled WGS sequence"/>
</dbReference>
<feature type="region of interest" description="Disordered" evidence="1">
    <location>
        <begin position="2883"/>
        <end position="2906"/>
    </location>
</feature>
<feature type="compositionally biased region" description="Basic residues" evidence="1">
    <location>
        <begin position="2492"/>
        <end position="2502"/>
    </location>
</feature>
<dbReference type="OrthoDB" id="349533at2759"/>
<feature type="compositionally biased region" description="Polar residues" evidence="1">
    <location>
        <begin position="1620"/>
        <end position="1632"/>
    </location>
</feature>
<feature type="compositionally biased region" description="Polar residues" evidence="1">
    <location>
        <begin position="754"/>
        <end position="772"/>
    </location>
</feature>
<feature type="region of interest" description="Disordered" evidence="1">
    <location>
        <begin position="588"/>
        <end position="616"/>
    </location>
</feature>
<dbReference type="VEuPathDB" id="ToxoDB:EMWEY_00029530"/>
<feature type="region of interest" description="Disordered" evidence="1">
    <location>
        <begin position="893"/>
        <end position="940"/>
    </location>
</feature>
<proteinExistence type="predicted"/>
<accession>U6M8H0</accession>
<feature type="region of interest" description="Disordered" evidence="1">
    <location>
        <begin position="2533"/>
        <end position="2553"/>
    </location>
</feature>
<feature type="region of interest" description="Disordered" evidence="1">
    <location>
        <begin position="2925"/>
        <end position="2974"/>
    </location>
</feature>
<feature type="region of interest" description="Disordered" evidence="1">
    <location>
        <begin position="2477"/>
        <end position="2509"/>
    </location>
</feature>
<feature type="compositionally biased region" description="Low complexity" evidence="1">
    <location>
        <begin position="1224"/>
        <end position="1241"/>
    </location>
</feature>
<organism evidence="2 3">
    <name type="scientific">Eimeria maxima</name>
    <name type="common">Coccidian parasite</name>
    <dbReference type="NCBI Taxonomy" id="5804"/>
    <lineage>
        <taxon>Eukaryota</taxon>
        <taxon>Sar</taxon>
        <taxon>Alveolata</taxon>
        <taxon>Apicomplexa</taxon>
        <taxon>Conoidasida</taxon>
        <taxon>Coccidia</taxon>
        <taxon>Eucoccidiorida</taxon>
        <taxon>Eimeriorina</taxon>
        <taxon>Eimeriidae</taxon>
        <taxon>Eimeria</taxon>
    </lineage>
</organism>
<feature type="region of interest" description="Disordered" evidence="1">
    <location>
        <begin position="731"/>
        <end position="772"/>
    </location>
</feature>
<reference evidence="2" key="2">
    <citation type="submission" date="2013-10" db="EMBL/GenBank/DDBJ databases">
        <authorList>
            <person name="Aslett M."/>
        </authorList>
    </citation>
    <scope>NUCLEOTIDE SEQUENCE [LARGE SCALE GENOMIC DNA]</scope>
    <source>
        <strain evidence="2">Weybridge</strain>
    </source>
</reference>
<feature type="region of interest" description="Disordered" evidence="1">
    <location>
        <begin position="2324"/>
        <end position="2353"/>
    </location>
</feature>
<gene>
    <name evidence="2" type="ORF">EMWEY_00029530</name>
</gene>
<feature type="compositionally biased region" description="Basic and acidic residues" evidence="1">
    <location>
        <begin position="180"/>
        <end position="195"/>
    </location>
</feature>
<feature type="compositionally biased region" description="Polar residues" evidence="1">
    <location>
        <begin position="2062"/>
        <end position="2073"/>
    </location>
</feature>
<feature type="compositionally biased region" description="Basic and acidic residues" evidence="1">
    <location>
        <begin position="2816"/>
        <end position="2828"/>
    </location>
</feature>
<feature type="region of interest" description="Disordered" evidence="1">
    <location>
        <begin position="172"/>
        <end position="242"/>
    </location>
</feature>
<reference evidence="2" key="1">
    <citation type="submission" date="2013-10" db="EMBL/GenBank/DDBJ databases">
        <title>Genomic analysis of the causative agents of coccidiosis in chickens.</title>
        <authorList>
            <person name="Reid A.J."/>
            <person name="Blake D."/>
            <person name="Billington K."/>
            <person name="Browne H."/>
            <person name="Dunn M."/>
            <person name="Hung S."/>
            <person name="Kawahara F."/>
            <person name="Miranda-Saavedra D."/>
            <person name="Mourier T."/>
            <person name="Nagra H."/>
            <person name="Otto T.D."/>
            <person name="Rawlings N."/>
            <person name="Sanchez A."/>
            <person name="Sanders M."/>
            <person name="Subramaniam C."/>
            <person name="Tay Y."/>
            <person name="Dear P."/>
            <person name="Doerig C."/>
            <person name="Gruber A."/>
            <person name="Parkinson J."/>
            <person name="Shirley M."/>
            <person name="Wan K.L."/>
            <person name="Berriman M."/>
            <person name="Tomley F."/>
            <person name="Pain A."/>
        </authorList>
    </citation>
    <scope>NUCLEOTIDE SEQUENCE [LARGE SCALE GENOMIC DNA]</scope>
    <source>
        <strain evidence="2">Weybridge</strain>
    </source>
</reference>
<feature type="region of interest" description="Disordered" evidence="1">
    <location>
        <begin position="1566"/>
        <end position="1632"/>
    </location>
</feature>
<feature type="compositionally biased region" description="Basic residues" evidence="1">
    <location>
        <begin position="1309"/>
        <end position="1319"/>
    </location>
</feature>
<feature type="region of interest" description="Disordered" evidence="1">
    <location>
        <begin position="2756"/>
        <end position="2843"/>
    </location>
</feature>
<evidence type="ECO:0000313" key="2">
    <source>
        <dbReference type="EMBL" id="CDJ60321.1"/>
    </source>
</evidence>
<feature type="compositionally biased region" description="Low complexity" evidence="1">
    <location>
        <begin position="198"/>
        <end position="216"/>
    </location>
</feature>
<feature type="compositionally biased region" description="Low complexity" evidence="1">
    <location>
        <begin position="2042"/>
        <end position="2051"/>
    </location>
</feature>
<evidence type="ECO:0000313" key="3">
    <source>
        <dbReference type="Proteomes" id="UP000030763"/>
    </source>
</evidence>
<feature type="compositionally biased region" description="Basic residues" evidence="1">
    <location>
        <begin position="2965"/>
        <end position="2974"/>
    </location>
</feature>
<feature type="compositionally biased region" description="Low complexity" evidence="1">
    <location>
        <begin position="2000"/>
        <end position="2033"/>
    </location>
</feature>
<dbReference type="RefSeq" id="XP_013336971.1">
    <property type="nucleotide sequence ID" value="XM_013481517.1"/>
</dbReference>
<feature type="region of interest" description="Disordered" evidence="1">
    <location>
        <begin position="1296"/>
        <end position="1385"/>
    </location>
</feature>
<feature type="compositionally biased region" description="Basic and acidic residues" evidence="1">
    <location>
        <begin position="1608"/>
        <end position="1619"/>
    </location>
</feature>
<dbReference type="GeneID" id="25336939"/>
<feature type="compositionally biased region" description="Polar residues" evidence="1">
    <location>
        <begin position="1988"/>
        <end position="1999"/>
    </location>
</feature>
<feature type="compositionally biased region" description="Low complexity" evidence="1">
    <location>
        <begin position="1977"/>
        <end position="1987"/>
    </location>
</feature>
<feature type="compositionally biased region" description="Low complexity" evidence="1">
    <location>
        <begin position="1320"/>
        <end position="1332"/>
    </location>
</feature>
<feature type="compositionally biased region" description="Basic residues" evidence="1">
    <location>
        <begin position="19"/>
        <end position="28"/>
    </location>
</feature>
<feature type="compositionally biased region" description="Low complexity" evidence="1">
    <location>
        <begin position="1566"/>
        <end position="1585"/>
    </location>
</feature>
<feature type="compositionally biased region" description="Low complexity" evidence="1">
    <location>
        <begin position="2533"/>
        <end position="2545"/>
    </location>
</feature>
<feature type="region of interest" description="Disordered" evidence="1">
    <location>
        <begin position="2282"/>
        <end position="2306"/>
    </location>
</feature>
<protein>
    <submittedName>
        <fullName evidence="2">Uncharacterized protein</fullName>
    </submittedName>
</protein>
<evidence type="ECO:0000256" key="1">
    <source>
        <dbReference type="SAM" id="MobiDB-lite"/>
    </source>
</evidence>
<dbReference type="OMA" id="IMGHEQA"/>
<feature type="region of interest" description="Disordered" evidence="1">
    <location>
        <begin position="2119"/>
        <end position="2141"/>
    </location>
</feature>